<dbReference type="RefSeq" id="WP_186745598.1">
    <property type="nucleotide sequence ID" value="NZ_CP060394.1"/>
</dbReference>
<sequence length="100" mass="11587">MTSQEFRHSLRDEEPSANLSRLLQALWWDAKGDWSRAHEIAQQIETPDAAWVHAYLHRKEGDSGNARYWYGQAGKPASKTEMEAEWLEIADHLLTQEIHS</sequence>
<evidence type="ECO:0000313" key="1">
    <source>
        <dbReference type="EMBL" id="QNI33882.1"/>
    </source>
</evidence>
<accession>A0A7G8BMW2</accession>
<evidence type="ECO:0000313" key="2">
    <source>
        <dbReference type="Proteomes" id="UP000515312"/>
    </source>
</evidence>
<organism evidence="1 2">
    <name type="scientific">Alloacidobacterium dinghuense</name>
    <dbReference type="NCBI Taxonomy" id="2763107"/>
    <lineage>
        <taxon>Bacteria</taxon>
        <taxon>Pseudomonadati</taxon>
        <taxon>Acidobacteriota</taxon>
        <taxon>Terriglobia</taxon>
        <taxon>Terriglobales</taxon>
        <taxon>Acidobacteriaceae</taxon>
        <taxon>Alloacidobacterium</taxon>
    </lineage>
</organism>
<protein>
    <submittedName>
        <fullName evidence="1">Uncharacterized protein</fullName>
    </submittedName>
</protein>
<dbReference type="KEGG" id="adin:H7849_08230"/>
<proteinExistence type="predicted"/>
<reference evidence="1 2" key="1">
    <citation type="submission" date="2020-08" db="EMBL/GenBank/DDBJ databases">
        <title>Edaphobacter telluris sp. nov. and Acidobacterium dinghuensis sp. nov., two acidobacteria isolated from forest soil.</title>
        <authorList>
            <person name="Fu J."/>
            <person name="Qiu L."/>
        </authorList>
    </citation>
    <scope>NUCLEOTIDE SEQUENCE [LARGE SCALE GENOMIC DNA]</scope>
    <source>
        <strain evidence="1">4Y35</strain>
    </source>
</reference>
<keyword evidence="2" id="KW-1185">Reference proteome</keyword>
<dbReference type="EMBL" id="CP060394">
    <property type="protein sequence ID" value="QNI33882.1"/>
    <property type="molecule type" value="Genomic_DNA"/>
</dbReference>
<name>A0A7G8BMW2_9BACT</name>
<dbReference type="AlphaFoldDB" id="A0A7G8BMW2"/>
<dbReference type="Proteomes" id="UP000515312">
    <property type="component" value="Chromosome"/>
</dbReference>
<gene>
    <name evidence="1" type="ORF">H7849_08230</name>
</gene>